<protein>
    <submittedName>
        <fullName evidence="2">LmgG-immunity to the lacticin LMG</fullName>
    </submittedName>
</protein>
<dbReference type="AlphaFoldDB" id="A0A0M7BGA9"/>
<name>A0A0M7BGA9_LACLL</name>
<accession>A0A0M7BGA9</accession>
<feature type="transmembrane region" description="Helical" evidence="1">
    <location>
        <begin position="137"/>
        <end position="161"/>
    </location>
</feature>
<keyword evidence="1" id="KW-0812">Transmembrane</keyword>
<feature type="transmembrane region" description="Helical" evidence="1">
    <location>
        <begin position="17"/>
        <end position="38"/>
    </location>
</feature>
<feature type="transmembrane region" description="Helical" evidence="1">
    <location>
        <begin position="218"/>
        <end position="237"/>
    </location>
</feature>
<organism evidence="2">
    <name type="scientific">Lactococcus lactis subsp. lactis</name>
    <name type="common">Streptococcus lactis</name>
    <dbReference type="NCBI Taxonomy" id="1360"/>
    <lineage>
        <taxon>Bacteria</taxon>
        <taxon>Bacillati</taxon>
        <taxon>Bacillota</taxon>
        <taxon>Bacilli</taxon>
        <taxon>Lactobacillales</taxon>
        <taxon>Streptococcaceae</taxon>
        <taxon>Lactococcus</taxon>
    </lineage>
</organism>
<sequence length="245" mass="27619">MNTLINTELKKLKKSGFIYFIIAFNIISIFIGSAIFSANKAVFVGDGDQSIVLWGQSSLYSSQLFFPILVGILCAVSWQIEEKNKNWQKLLTSPLTPLQIVSSKFITIIIFTLINQLLFYVMFIFSSMILNIPKINFTLFILWSILGWVGSFSIVAVQLFLSIRIRSFASPILISAGGALLGLISLFLGEFISFVFPYSQLQIGMRARALQNFNVTELLIFILISIIYSIIFILLATNSLDRREN</sequence>
<evidence type="ECO:0000256" key="1">
    <source>
        <dbReference type="SAM" id="Phobius"/>
    </source>
</evidence>
<gene>
    <name evidence="2" type="primary">lmgG</name>
</gene>
<feature type="transmembrane region" description="Helical" evidence="1">
    <location>
        <begin position="101"/>
        <end position="125"/>
    </location>
</feature>
<proteinExistence type="predicted"/>
<dbReference type="EMBL" id="LN879392">
    <property type="protein sequence ID" value="CUH82816.1"/>
    <property type="molecule type" value="Genomic_DNA"/>
</dbReference>
<dbReference type="Pfam" id="PF12730">
    <property type="entry name" value="ABC2_membrane_4"/>
    <property type="match status" value="1"/>
</dbReference>
<feature type="transmembrane region" description="Helical" evidence="1">
    <location>
        <begin position="58"/>
        <end position="80"/>
    </location>
</feature>
<feature type="transmembrane region" description="Helical" evidence="1">
    <location>
        <begin position="173"/>
        <end position="198"/>
    </location>
</feature>
<reference evidence="2" key="1">
    <citation type="submission" date="2015-08" db="EMBL/GenBank/DDBJ databases">
        <title>Lacticin LMG produced by Lactococcus lactis subsp. lactis LMG2081.</title>
        <authorList>
            <person name="Mirkovic N."/>
            <person name="Polovic N."/>
            <person name="Jovcic B."/>
            <person name="Diep D.B."/>
            <person name="Kojic M."/>
        </authorList>
    </citation>
    <scope>NUCLEOTIDE SEQUENCE</scope>
    <source>
        <strain evidence="2">LMG2081</strain>
    </source>
</reference>
<keyword evidence="1" id="KW-0472">Membrane</keyword>
<keyword evidence="1" id="KW-1133">Transmembrane helix</keyword>
<dbReference type="CDD" id="cd21809">
    <property type="entry name" value="ABC-2_lan_permease-like"/>
    <property type="match status" value="1"/>
</dbReference>
<evidence type="ECO:0000313" key="2">
    <source>
        <dbReference type="EMBL" id="CUH82816.1"/>
    </source>
</evidence>